<evidence type="ECO:0000256" key="3">
    <source>
        <dbReference type="ARBA" id="ARBA00022714"/>
    </source>
</evidence>
<evidence type="ECO:0000313" key="6">
    <source>
        <dbReference type="EMBL" id="PHJ23418.1"/>
    </source>
</evidence>
<sequence>MLRTAVAAAVPSSRHVRSSKGCSLLPRFLEPPSFVPVRGSFSTCAAASPFSPADQPSATAASAAMTRSAVAKEKEVGLKGPRIREFLVHRYNPETDKRPRMQKYELDVSTCGPMILDALIAIKDRQDPSLVFRRSCREGICGSCAMNVDGKNCLACLTPIERTHRENEAMRLMPDGLTADRHISFYAMGTSELLWVYHEGSASDDVHSGISPGLFSNTILLSLVSSDWMCSCLTTAGQDIQKDRHEEEVVSNVTDRINKTVFREHNPPVEILPLPNMMVLRDLVPDMTNFYAQYRSVEPWLKRKTVKTVSVQSSLWSSSHLSVVKNVSDTVIPT</sequence>
<dbReference type="InterPro" id="IPR050573">
    <property type="entry name" value="SDH/FRD_Iron-Sulfur"/>
</dbReference>
<comment type="pathway">
    <text evidence="2">Carbohydrate metabolism; tricarboxylic acid cycle; fumarate from succinate (eukaryal route): step 1/1.</text>
</comment>
<organism evidence="6 7">
    <name type="scientific">Cystoisospora suis</name>
    <dbReference type="NCBI Taxonomy" id="483139"/>
    <lineage>
        <taxon>Eukaryota</taxon>
        <taxon>Sar</taxon>
        <taxon>Alveolata</taxon>
        <taxon>Apicomplexa</taxon>
        <taxon>Conoidasida</taxon>
        <taxon>Coccidia</taxon>
        <taxon>Eucoccidiorida</taxon>
        <taxon>Eimeriorina</taxon>
        <taxon>Sarcocystidae</taxon>
        <taxon>Cystoisospora</taxon>
    </lineage>
</organism>
<dbReference type="InterPro" id="IPR012675">
    <property type="entry name" value="Beta-grasp_dom_sf"/>
</dbReference>
<protein>
    <submittedName>
        <fullName evidence="6">Succinate dehydrogenase</fullName>
    </submittedName>
</protein>
<dbReference type="GO" id="GO:0016491">
    <property type="term" value="F:oxidoreductase activity"/>
    <property type="evidence" value="ECO:0007669"/>
    <property type="project" value="InterPro"/>
</dbReference>
<dbReference type="NCBIfam" id="TIGR00384">
    <property type="entry name" value="dhsB"/>
    <property type="match status" value="1"/>
</dbReference>
<evidence type="ECO:0000313" key="7">
    <source>
        <dbReference type="Proteomes" id="UP000221165"/>
    </source>
</evidence>
<dbReference type="SUPFAM" id="SSF54292">
    <property type="entry name" value="2Fe-2S ferredoxin-like"/>
    <property type="match status" value="1"/>
</dbReference>
<proteinExistence type="predicted"/>
<feature type="domain" description="2Fe-2S ferredoxin-type" evidence="5">
    <location>
        <begin position="89"/>
        <end position="176"/>
    </location>
</feature>
<dbReference type="InterPro" id="IPR036010">
    <property type="entry name" value="2Fe-2S_ferredoxin-like_sf"/>
</dbReference>
<dbReference type="PANTHER" id="PTHR11921">
    <property type="entry name" value="SUCCINATE DEHYDROGENASE IRON-SULFUR PROTEIN"/>
    <property type="match status" value="1"/>
</dbReference>
<dbReference type="Gene3D" id="3.10.20.30">
    <property type="match status" value="1"/>
</dbReference>
<dbReference type="GeneID" id="94426142"/>
<dbReference type="Pfam" id="PF13085">
    <property type="entry name" value="Fer2_3"/>
    <property type="match status" value="1"/>
</dbReference>
<dbReference type="GO" id="GO:0051537">
    <property type="term" value="F:2 iron, 2 sulfur cluster binding"/>
    <property type="evidence" value="ECO:0007669"/>
    <property type="project" value="UniProtKB-KW"/>
</dbReference>
<accession>A0A2C6L6Y7</accession>
<evidence type="ECO:0000256" key="1">
    <source>
        <dbReference type="ARBA" id="ARBA00004443"/>
    </source>
</evidence>
<keyword evidence="7" id="KW-1185">Reference proteome</keyword>
<dbReference type="InterPro" id="IPR025192">
    <property type="entry name" value="Succ_DH/fum_Rdtase_N"/>
</dbReference>
<dbReference type="GO" id="GO:0009055">
    <property type="term" value="F:electron transfer activity"/>
    <property type="evidence" value="ECO:0007669"/>
    <property type="project" value="InterPro"/>
</dbReference>
<dbReference type="InterPro" id="IPR001041">
    <property type="entry name" value="2Fe-2S_ferredoxin-type"/>
</dbReference>
<keyword evidence="3" id="KW-0479">Metal-binding</keyword>
<evidence type="ECO:0000256" key="4">
    <source>
        <dbReference type="ARBA" id="ARBA00023014"/>
    </source>
</evidence>
<dbReference type="GO" id="GO:0006099">
    <property type="term" value="P:tricarboxylic acid cycle"/>
    <property type="evidence" value="ECO:0007669"/>
    <property type="project" value="UniProtKB-UniPathway"/>
</dbReference>
<keyword evidence="3" id="KW-0001">2Fe-2S</keyword>
<keyword evidence="3" id="KW-0408">Iron</keyword>
<dbReference type="PROSITE" id="PS51085">
    <property type="entry name" value="2FE2S_FER_2"/>
    <property type="match status" value="1"/>
</dbReference>
<comment type="caution">
    <text evidence="6">The sequence shown here is derived from an EMBL/GenBank/DDBJ whole genome shotgun (WGS) entry which is preliminary data.</text>
</comment>
<dbReference type="AlphaFoldDB" id="A0A2C6L6Y7"/>
<dbReference type="PROSITE" id="PS00197">
    <property type="entry name" value="2FE2S_FER_1"/>
    <property type="match status" value="1"/>
</dbReference>
<dbReference type="EMBL" id="MIGC01001146">
    <property type="protein sequence ID" value="PHJ23418.1"/>
    <property type="molecule type" value="Genomic_DNA"/>
</dbReference>
<evidence type="ECO:0000259" key="5">
    <source>
        <dbReference type="PROSITE" id="PS51085"/>
    </source>
</evidence>
<keyword evidence="4" id="KW-0411">Iron-sulfur</keyword>
<gene>
    <name evidence="6" type="ORF">CSUI_002732</name>
</gene>
<dbReference type="Proteomes" id="UP000221165">
    <property type="component" value="Unassembled WGS sequence"/>
</dbReference>
<reference evidence="6 7" key="1">
    <citation type="journal article" date="2017" name="Int. J. Parasitol.">
        <title>The genome of the protozoan parasite Cystoisospora suis and a reverse vaccinology approach to identify vaccine candidates.</title>
        <authorList>
            <person name="Palmieri N."/>
            <person name="Shrestha A."/>
            <person name="Ruttkowski B."/>
            <person name="Beck T."/>
            <person name="Vogl C."/>
            <person name="Tomley F."/>
            <person name="Blake D.P."/>
            <person name="Joachim A."/>
        </authorList>
    </citation>
    <scope>NUCLEOTIDE SEQUENCE [LARGE SCALE GENOMIC DNA]</scope>
    <source>
        <strain evidence="6 7">Wien I</strain>
    </source>
</reference>
<dbReference type="GO" id="GO:0022904">
    <property type="term" value="P:respiratory electron transport chain"/>
    <property type="evidence" value="ECO:0007669"/>
    <property type="project" value="TreeGrafter"/>
</dbReference>
<dbReference type="OrthoDB" id="1696654at2759"/>
<dbReference type="UniPathway" id="UPA00223">
    <property type="reaction ID" value="UER01006"/>
</dbReference>
<dbReference type="GO" id="GO:0005743">
    <property type="term" value="C:mitochondrial inner membrane"/>
    <property type="evidence" value="ECO:0007669"/>
    <property type="project" value="UniProtKB-SubCell"/>
</dbReference>
<dbReference type="InterPro" id="IPR004489">
    <property type="entry name" value="Succ_DH/fum_Rdtase_Fe-S"/>
</dbReference>
<dbReference type="InterPro" id="IPR006058">
    <property type="entry name" value="2Fe2S_fd_BS"/>
</dbReference>
<dbReference type="VEuPathDB" id="ToxoDB:CSUI_002732"/>
<dbReference type="RefSeq" id="XP_067925094.1">
    <property type="nucleotide sequence ID" value="XM_068062931.1"/>
</dbReference>
<name>A0A2C6L6Y7_9APIC</name>
<dbReference type="PANTHER" id="PTHR11921:SF29">
    <property type="entry name" value="SUCCINATE DEHYDROGENASE [UBIQUINONE] IRON-SULFUR SUBUNIT, MITOCHONDRIAL"/>
    <property type="match status" value="1"/>
</dbReference>
<evidence type="ECO:0000256" key="2">
    <source>
        <dbReference type="ARBA" id="ARBA00004788"/>
    </source>
</evidence>
<comment type="subcellular location">
    <subcellularLocation>
        <location evidence="1">Mitochondrion inner membrane</location>
        <topology evidence="1">Peripheral membrane protein</topology>
        <orientation evidence="1">Matrix side</orientation>
    </subcellularLocation>
</comment>